<dbReference type="Proteomes" id="UP000296822">
    <property type="component" value="Chromosome"/>
</dbReference>
<feature type="transmembrane region" description="Helical" evidence="1">
    <location>
        <begin position="19"/>
        <end position="37"/>
    </location>
</feature>
<dbReference type="GeneID" id="39852463"/>
<proteinExistence type="predicted"/>
<gene>
    <name evidence="2" type="ORF">DV706_14445</name>
</gene>
<keyword evidence="1" id="KW-1133">Transmembrane helix</keyword>
<evidence type="ECO:0000313" key="3">
    <source>
        <dbReference type="Proteomes" id="UP000296822"/>
    </source>
</evidence>
<dbReference type="AlphaFoldDB" id="A0A4D6HNL2"/>
<name>A0A4D6HNL2_9EURY</name>
<accession>A0A4D6HNL2</accession>
<dbReference type="InterPro" id="IPR021414">
    <property type="entry name" value="DUF3054"/>
</dbReference>
<protein>
    <submittedName>
        <fullName evidence="2">DUF3054 domain-containing protein</fullName>
    </submittedName>
</protein>
<keyword evidence="1" id="KW-0472">Membrane</keyword>
<feature type="transmembrane region" description="Helical" evidence="1">
    <location>
        <begin position="113"/>
        <end position="138"/>
    </location>
</feature>
<dbReference type="Pfam" id="PF11255">
    <property type="entry name" value="DUF3054"/>
    <property type="match status" value="1"/>
</dbReference>
<keyword evidence="1" id="KW-0812">Transmembrane</keyword>
<organism evidence="2 3">
    <name type="scientific">Natronorubrum bangense</name>
    <dbReference type="NCBI Taxonomy" id="61858"/>
    <lineage>
        <taxon>Archaea</taxon>
        <taxon>Methanobacteriati</taxon>
        <taxon>Methanobacteriota</taxon>
        <taxon>Stenosarchaea group</taxon>
        <taxon>Halobacteria</taxon>
        <taxon>Halobacteriales</taxon>
        <taxon>Natrialbaceae</taxon>
        <taxon>Natronorubrum</taxon>
    </lineage>
</organism>
<evidence type="ECO:0000313" key="2">
    <source>
        <dbReference type="EMBL" id="QCC55563.1"/>
    </source>
</evidence>
<sequence>MDTAVRTDGRSRLVDRETLILGVGDVGLLAGLVLVGQRSHGVNPLEQPIASLEAIAPFVIGWLVVAVLAGVYAHTVVSSVTRVARLTTVTWIAAANVGLLLRQSVFGDTAAWPFPLVMTGFGLLLIVGWRVGYTAVLYRTSQ</sequence>
<feature type="transmembrane region" description="Helical" evidence="1">
    <location>
        <begin position="49"/>
        <end position="71"/>
    </location>
</feature>
<dbReference type="EMBL" id="CP031305">
    <property type="protein sequence ID" value="QCC55563.1"/>
    <property type="molecule type" value="Genomic_DNA"/>
</dbReference>
<dbReference type="RefSeq" id="WP_006065774.1">
    <property type="nucleotide sequence ID" value="NZ_CP031305.1"/>
</dbReference>
<dbReference type="KEGG" id="nbg:DV706_14445"/>
<evidence type="ECO:0000256" key="1">
    <source>
        <dbReference type="SAM" id="Phobius"/>
    </source>
</evidence>
<feature type="transmembrane region" description="Helical" evidence="1">
    <location>
        <begin position="83"/>
        <end position="101"/>
    </location>
</feature>
<reference evidence="2 3" key="1">
    <citation type="journal article" date="2019" name="Nat. Commun.">
        <title>A new type of DNA phosphorothioation-based antiviral system in archaea.</title>
        <authorList>
            <person name="Xiong L."/>
            <person name="Liu S."/>
            <person name="Chen S."/>
            <person name="Xiao Y."/>
            <person name="Zhu B."/>
            <person name="Gao Y."/>
            <person name="Zhang Y."/>
            <person name="Chen B."/>
            <person name="Luo J."/>
            <person name="Deng Z."/>
            <person name="Chen X."/>
            <person name="Wang L."/>
            <person name="Chen S."/>
        </authorList>
    </citation>
    <scope>NUCLEOTIDE SEQUENCE [LARGE SCALE GENOMIC DNA]</scope>
    <source>
        <strain evidence="2 3">JCM 10635</strain>
    </source>
</reference>